<dbReference type="InterPro" id="IPR004045">
    <property type="entry name" value="Glutathione_S-Trfase_N"/>
</dbReference>
<evidence type="ECO:0000259" key="1">
    <source>
        <dbReference type="Pfam" id="PF13417"/>
    </source>
</evidence>
<dbReference type="CDD" id="cd00570">
    <property type="entry name" value="GST_N_family"/>
    <property type="match status" value="1"/>
</dbReference>
<accession>A0A3C1KQQ5</accession>
<keyword evidence="2" id="KW-0808">Transferase</keyword>
<organism evidence="2 3">
    <name type="scientific">Haliea salexigens</name>
    <dbReference type="NCBI Taxonomy" id="287487"/>
    <lineage>
        <taxon>Bacteria</taxon>
        <taxon>Pseudomonadati</taxon>
        <taxon>Pseudomonadota</taxon>
        <taxon>Gammaproteobacteria</taxon>
        <taxon>Cellvibrionales</taxon>
        <taxon>Halieaceae</taxon>
        <taxon>Haliea</taxon>
    </lineage>
</organism>
<dbReference type="Pfam" id="PF13410">
    <property type="entry name" value="GST_C_2"/>
    <property type="match status" value="1"/>
</dbReference>
<dbReference type="SUPFAM" id="SSF47616">
    <property type="entry name" value="GST C-terminal domain-like"/>
    <property type="match status" value="1"/>
</dbReference>
<feature type="domain" description="GST N-terminal" evidence="1">
    <location>
        <begin position="6"/>
        <end position="76"/>
    </location>
</feature>
<comment type="caution">
    <text evidence="2">The sequence shown here is derived from an EMBL/GenBank/DDBJ whole genome shotgun (WGS) entry which is preliminary data.</text>
</comment>
<evidence type="ECO:0000313" key="3">
    <source>
        <dbReference type="Proteomes" id="UP000259273"/>
    </source>
</evidence>
<name>A0A3C1KQQ5_9GAMM</name>
<dbReference type="Proteomes" id="UP000259273">
    <property type="component" value="Unassembled WGS sequence"/>
</dbReference>
<dbReference type="GO" id="GO:0016740">
    <property type="term" value="F:transferase activity"/>
    <property type="evidence" value="ECO:0007669"/>
    <property type="project" value="UniProtKB-KW"/>
</dbReference>
<dbReference type="InterPro" id="IPR036249">
    <property type="entry name" value="Thioredoxin-like_sf"/>
</dbReference>
<dbReference type="Pfam" id="PF13417">
    <property type="entry name" value="GST_N_3"/>
    <property type="match status" value="1"/>
</dbReference>
<protein>
    <submittedName>
        <fullName evidence="2">Glutathione S-transferase family protein</fullName>
    </submittedName>
</protein>
<proteinExistence type="predicted"/>
<reference evidence="2 3" key="1">
    <citation type="journal article" date="2018" name="Nat. Biotechnol.">
        <title>A standardized bacterial taxonomy based on genome phylogeny substantially revises the tree of life.</title>
        <authorList>
            <person name="Parks D.H."/>
            <person name="Chuvochina M."/>
            <person name="Waite D.W."/>
            <person name="Rinke C."/>
            <person name="Skarshewski A."/>
            <person name="Chaumeil P.A."/>
            <person name="Hugenholtz P."/>
        </authorList>
    </citation>
    <scope>NUCLEOTIDE SEQUENCE [LARGE SCALE GENOMIC DNA]</scope>
    <source>
        <strain evidence="2">UBA9158</strain>
    </source>
</reference>
<sequence>MSEFILHHYALSPFSQKIRSMLGYTELAWQSALTREMPPRPELARMVGGYRKIPVAQQGADIFCDSRTIAAEIAVLAGKPALALENLDATAAAWAARADGELFFPCVLAGGTRALQRKVRAQMSWLDIGRFMLDRLAMGRKASVRMPGRSEAKVLVTEHLVAIEARLQADFLFGGEPNHADFSTYHGLWFLHDLGESPLLQEFPGVLEWMARMRAFGDGASTAVSAQSALQLAADTQPRAIPARLQRDAGVGARVSIAPQDYAQVPTEGVLVGVAPQRWIVAREEPGLGTLHLHFPQQGYTLTPL</sequence>
<dbReference type="AlphaFoldDB" id="A0A3C1KQQ5"/>
<dbReference type="STRING" id="1121937.GCA_000423125_03115"/>
<dbReference type="Gene3D" id="3.40.30.110">
    <property type="match status" value="2"/>
</dbReference>
<evidence type="ECO:0000313" key="2">
    <source>
        <dbReference type="EMBL" id="HAN29049.1"/>
    </source>
</evidence>
<gene>
    <name evidence="2" type="ORF">DCP75_15265</name>
</gene>
<dbReference type="SUPFAM" id="SSF52833">
    <property type="entry name" value="Thioredoxin-like"/>
    <property type="match status" value="1"/>
</dbReference>
<dbReference type="InterPro" id="IPR036282">
    <property type="entry name" value="Glutathione-S-Trfase_C_sf"/>
</dbReference>
<dbReference type="EMBL" id="DMND01000207">
    <property type="protein sequence ID" value="HAN29049.1"/>
    <property type="molecule type" value="Genomic_DNA"/>
</dbReference>